<dbReference type="RefSeq" id="WP_260790829.1">
    <property type="nucleotide sequence ID" value="NZ_CP093313.1"/>
</dbReference>
<dbReference type="InterPro" id="IPR023485">
    <property type="entry name" value="Ptyr_pPase"/>
</dbReference>
<dbReference type="SMART" id="SM00226">
    <property type="entry name" value="LMWPc"/>
    <property type="match status" value="1"/>
</dbReference>
<gene>
    <name evidence="2" type="ORF">MOP44_14945</name>
</gene>
<keyword evidence="3" id="KW-1185">Reference proteome</keyword>
<dbReference type="SUPFAM" id="SSF52788">
    <property type="entry name" value="Phosphotyrosine protein phosphatases I"/>
    <property type="match status" value="1"/>
</dbReference>
<evidence type="ECO:0000313" key="3">
    <source>
        <dbReference type="Proteomes" id="UP001059380"/>
    </source>
</evidence>
<dbReference type="AlphaFoldDB" id="A0A9J7BLV3"/>
<dbReference type="InterPro" id="IPR036196">
    <property type="entry name" value="Ptyr_pPase_sf"/>
</dbReference>
<feature type="domain" description="Phosphotyrosine protein phosphatase I" evidence="1">
    <location>
        <begin position="1"/>
        <end position="140"/>
    </location>
</feature>
<evidence type="ECO:0000259" key="1">
    <source>
        <dbReference type="SMART" id="SM00226"/>
    </source>
</evidence>
<evidence type="ECO:0000313" key="2">
    <source>
        <dbReference type="EMBL" id="UWZ81878.1"/>
    </source>
</evidence>
<accession>A0A9J7BLV3</accession>
<sequence>MRIHFVCTGNIYRSRLAEAYCTSRCVLGVHVSSSGIAAGRDGDAAISPYAADVLNQFGLGSFASANWQRTTEDLVRAADVLVLMESEHRRFCADWIEYARQRVEVWEVEDVGPIPEAEIPEKVQQTFEVIRQRIDTLVAALGVASERTDR</sequence>
<dbReference type="Pfam" id="PF01451">
    <property type="entry name" value="LMWPc"/>
    <property type="match status" value="1"/>
</dbReference>
<proteinExistence type="predicted"/>
<dbReference type="Proteomes" id="UP001059380">
    <property type="component" value="Chromosome"/>
</dbReference>
<reference evidence="2" key="1">
    <citation type="submission" date="2021-04" db="EMBL/GenBank/DDBJ databases">
        <title>Phylogenetic analysis of Acidobacteriaceae.</title>
        <authorList>
            <person name="Qiu L."/>
            <person name="Zhang Q."/>
        </authorList>
    </citation>
    <scope>NUCLEOTIDE SEQUENCE</scope>
    <source>
        <strain evidence="2">DSM 25168</strain>
    </source>
</reference>
<organism evidence="2 3">
    <name type="scientific">Occallatibacter riparius</name>
    <dbReference type="NCBI Taxonomy" id="1002689"/>
    <lineage>
        <taxon>Bacteria</taxon>
        <taxon>Pseudomonadati</taxon>
        <taxon>Acidobacteriota</taxon>
        <taxon>Terriglobia</taxon>
        <taxon>Terriglobales</taxon>
        <taxon>Acidobacteriaceae</taxon>
        <taxon>Occallatibacter</taxon>
    </lineage>
</organism>
<protein>
    <recommendedName>
        <fullName evidence="1">Phosphotyrosine protein phosphatase I domain-containing protein</fullName>
    </recommendedName>
</protein>
<dbReference type="Gene3D" id="3.40.50.2300">
    <property type="match status" value="1"/>
</dbReference>
<name>A0A9J7BLV3_9BACT</name>
<dbReference type="KEGG" id="orp:MOP44_14945"/>
<dbReference type="EMBL" id="CP093313">
    <property type="protein sequence ID" value="UWZ81878.1"/>
    <property type="molecule type" value="Genomic_DNA"/>
</dbReference>